<evidence type="ECO:0000256" key="1">
    <source>
        <dbReference type="ARBA" id="ARBA00004707"/>
    </source>
</evidence>
<accession>A0ABN3VEQ7</accession>
<evidence type="ECO:0000256" key="2">
    <source>
        <dbReference type="ARBA" id="ARBA00010616"/>
    </source>
</evidence>
<dbReference type="InterPro" id="IPR008515">
    <property type="entry name" value="Ubiquitin-like_Pup"/>
</dbReference>
<feature type="compositionally biased region" description="Basic and acidic residues" evidence="5">
    <location>
        <begin position="1"/>
        <end position="11"/>
    </location>
</feature>
<dbReference type="Proteomes" id="UP001500979">
    <property type="component" value="Unassembled WGS sequence"/>
</dbReference>
<protein>
    <recommendedName>
        <fullName evidence="3">Prokaryotic ubiquitin-like protein Pup</fullName>
    </recommendedName>
    <alternativeName>
        <fullName evidence="4">Bacterial ubiquitin-like modifier</fullName>
    </alternativeName>
</protein>
<evidence type="ECO:0000256" key="3">
    <source>
        <dbReference type="ARBA" id="ARBA00016748"/>
    </source>
</evidence>
<gene>
    <name evidence="6" type="ORF">GCM10010470_36250</name>
</gene>
<comment type="similarity">
    <text evidence="2">Belongs to the prokaryotic ubiquitin-like protein family.</text>
</comment>
<evidence type="ECO:0000256" key="5">
    <source>
        <dbReference type="SAM" id="MobiDB-lite"/>
    </source>
</evidence>
<reference evidence="6 7" key="1">
    <citation type="journal article" date="2019" name="Int. J. Syst. Evol. Microbiol.">
        <title>The Global Catalogue of Microorganisms (GCM) 10K type strain sequencing project: providing services to taxonomists for standard genome sequencing and annotation.</title>
        <authorList>
            <consortium name="The Broad Institute Genomics Platform"/>
            <consortium name="The Broad Institute Genome Sequencing Center for Infectious Disease"/>
            <person name="Wu L."/>
            <person name="Ma J."/>
        </authorList>
    </citation>
    <scope>NUCLEOTIDE SEQUENCE [LARGE SCALE GENOMIC DNA]</scope>
    <source>
        <strain evidence="6 7">JCM 9383</strain>
    </source>
</reference>
<feature type="region of interest" description="Disordered" evidence="5">
    <location>
        <begin position="1"/>
        <end position="63"/>
    </location>
</feature>
<dbReference type="RefSeq" id="WP_344681142.1">
    <property type="nucleotide sequence ID" value="NZ_BAAAUX010000014.1"/>
</dbReference>
<evidence type="ECO:0000313" key="7">
    <source>
        <dbReference type="Proteomes" id="UP001500979"/>
    </source>
</evidence>
<keyword evidence="7" id="KW-1185">Reference proteome</keyword>
<name>A0ABN3VEQ7_9PSEU</name>
<dbReference type="Pfam" id="PF05639">
    <property type="entry name" value="Pup"/>
    <property type="match status" value="1"/>
</dbReference>
<feature type="compositionally biased region" description="Acidic residues" evidence="5">
    <location>
        <begin position="34"/>
        <end position="50"/>
    </location>
</feature>
<evidence type="ECO:0000256" key="4">
    <source>
        <dbReference type="ARBA" id="ARBA00032321"/>
    </source>
</evidence>
<evidence type="ECO:0000313" key="6">
    <source>
        <dbReference type="EMBL" id="GAA2797801.1"/>
    </source>
</evidence>
<dbReference type="NCBIfam" id="TIGR03687">
    <property type="entry name" value="pupylate_cterm"/>
    <property type="match status" value="1"/>
</dbReference>
<comment type="pathway">
    <text evidence="1">Protein degradation; proteasomal Pup-dependent pathway.</text>
</comment>
<dbReference type="EMBL" id="BAAAUX010000014">
    <property type="protein sequence ID" value="GAA2797801.1"/>
    <property type="molecule type" value="Genomic_DNA"/>
</dbReference>
<organism evidence="6 7">
    <name type="scientific">Saccharopolyspora taberi</name>
    <dbReference type="NCBI Taxonomy" id="60895"/>
    <lineage>
        <taxon>Bacteria</taxon>
        <taxon>Bacillati</taxon>
        <taxon>Actinomycetota</taxon>
        <taxon>Actinomycetes</taxon>
        <taxon>Pseudonocardiales</taxon>
        <taxon>Pseudonocardiaceae</taxon>
        <taxon>Saccharopolyspora</taxon>
    </lineage>
</organism>
<sequence>MRQDRNHRPSDHDDDDVPEPSASGQERREKLDSETEDVLDEIDDVLEDNPQDFVRSYVQKGGQ</sequence>
<comment type="caution">
    <text evidence="6">The sequence shown here is derived from an EMBL/GenBank/DDBJ whole genome shotgun (WGS) entry which is preliminary data.</text>
</comment>
<proteinExistence type="inferred from homology"/>